<dbReference type="AlphaFoldDB" id="A0A8C5AJU6"/>
<dbReference type="InterPro" id="IPR046879">
    <property type="entry name" value="KANL3/Tex30_Abhydrolase"/>
</dbReference>
<dbReference type="Gene3D" id="3.40.50.1820">
    <property type="entry name" value="alpha/beta hydrolase"/>
    <property type="match status" value="1"/>
</dbReference>
<evidence type="ECO:0000313" key="3">
    <source>
        <dbReference type="Proteomes" id="UP000694546"/>
    </source>
</evidence>
<dbReference type="GeneID" id="115533106"/>
<reference evidence="2" key="2">
    <citation type="submission" date="2025-09" db="UniProtKB">
        <authorList>
            <consortium name="Ensembl"/>
        </authorList>
    </citation>
    <scope>IDENTIFICATION</scope>
</reference>
<dbReference type="PANTHER" id="PTHR13136:SF11">
    <property type="entry name" value="TESTIS-EXPRESSED PROTEIN 30"/>
    <property type="match status" value="1"/>
</dbReference>
<name>A0A8C5AJU6_GADMO</name>
<dbReference type="Proteomes" id="UP000694546">
    <property type="component" value="Chromosome 20"/>
</dbReference>
<dbReference type="PANTHER" id="PTHR13136">
    <property type="entry name" value="TESTIS DEVELOPMENT PROTEIN PRTD"/>
    <property type="match status" value="1"/>
</dbReference>
<dbReference type="Ensembl" id="ENSGMOT00000052550.1">
    <property type="protein sequence ID" value="ENSGMOP00000032955.1"/>
    <property type="gene ID" value="ENSGMOG00000015831.2"/>
</dbReference>
<gene>
    <name evidence="2" type="primary">tex30</name>
</gene>
<accession>A0A8C5AJU6</accession>
<reference evidence="2" key="1">
    <citation type="submission" date="2025-08" db="UniProtKB">
        <authorList>
            <consortium name="Ensembl"/>
        </authorList>
    </citation>
    <scope>IDENTIFICATION</scope>
</reference>
<dbReference type="GeneTree" id="ENSGT00940000158318"/>
<evidence type="ECO:0000313" key="2">
    <source>
        <dbReference type="Ensembl" id="ENSGMOP00000032955.1"/>
    </source>
</evidence>
<dbReference type="InterPro" id="IPR026555">
    <property type="entry name" value="NSL3/Tex30"/>
</dbReference>
<dbReference type="Pfam" id="PF20408">
    <property type="entry name" value="Abhydrolase_11"/>
    <property type="match status" value="1"/>
</dbReference>
<protein>
    <submittedName>
        <fullName evidence="2">Protein O-glucosyltransferase 2</fullName>
    </submittedName>
</protein>
<keyword evidence="3" id="KW-1185">Reference proteome</keyword>
<evidence type="ECO:0000259" key="1">
    <source>
        <dbReference type="Pfam" id="PF20408"/>
    </source>
</evidence>
<dbReference type="RefSeq" id="XP_030199220.1">
    <property type="nucleotide sequence ID" value="XM_030343360.1"/>
</dbReference>
<sequence length="234" mass="25526">MDKFCEEKVKVQFGVKLLDAVLCVPTQAGDVHTAVVLTHGAGGDMNFKHLVSVAQALASSGSLCLRFTCKGLNLPYRVRAYKAVWEYLNTLEKFSIRHIFLGGRSMGSRAAAALARQLTEAASAEAVAGVICLSFPLHPPRQTHAHRQRSEDLRGLPEEMPVLFVSGTVDDMCDRALLETVVKDMKAPVDVLWLEGGGHGLAVRGRSEDSVLDEVNLRVVTWTLKHAAHVKDQS</sequence>
<dbReference type="InterPro" id="IPR029058">
    <property type="entry name" value="AB_hydrolase_fold"/>
</dbReference>
<proteinExistence type="predicted"/>
<dbReference type="SUPFAM" id="SSF53474">
    <property type="entry name" value="alpha/beta-Hydrolases"/>
    <property type="match status" value="1"/>
</dbReference>
<feature type="domain" description="KANL3/Tex30 alpha/beta hydrolase-like" evidence="1">
    <location>
        <begin position="33"/>
        <end position="214"/>
    </location>
</feature>
<organism evidence="2 3">
    <name type="scientific">Gadus morhua</name>
    <name type="common">Atlantic cod</name>
    <dbReference type="NCBI Taxonomy" id="8049"/>
    <lineage>
        <taxon>Eukaryota</taxon>
        <taxon>Metazoa</taxon>
        <taxon>Chordata</taxon>
        <taxon>Craniata</taxon>
        <taxon>Vertebrata</taxon>
        <taxon>Euteleostomi</taxon>
        <taxon>Actinopterygii</taxon>
        <taxon>Neopterygii</taxon>
        <taxon>Teleostei</taxon>
        <taxon>Neoteleostei</taxon>
        <taxon>Acanthomorphata</taxon>
        <taxon>Zeiogadaria</taxon>
        <taxon>Gadariae</taxon>
        <taxon>Gadiformes</taxon>
        <taxon>Gadoidei</taxon>
        <taxon>Gadidae</taxon>
        <taxon>Gadus</taxon>
    </lineage>
</organism>
<dbReference type="OrthoDB" id="6415022at2759"/>